<organism evidence="3 4">
    <name type="scientific">Mobilicoccus caccae</name>
    <dbReference type="NCBI Taxonomy" id="1859295"/>
    <lineage>
        <taxon>Bacteria</taxon>
        <taxon>Bacillati</taxon>
        <taxon>Actinomycetota</taxon>
        <taxon>Actinomycetes</taxon>
        <taxon>Micrococcales</taxon>
        <taxon>Dermatophilaceae</taxon>
        <taxon>Mobilicoccus</taxon>
    </lineage>
</organism>
<feature type="transmembrane region" description="Helical" evidence="2">
    <location>
        <begin position="222"/>
        <end position="243"/>
    </location>
</feature>
<evidence type="ECO:0000313" key="4">
    <source>
        <dbReference type="Proteomes" id="UP001157126"/>
    </source>
</evidence>
<evidence type="ECO:0000313" key="3">
    <source>
        <dbReference type="EMBL" id="GMA39425.1"/>
    </source>
</evidence>
<reference evidence="4" key="1">
    <citation type="journal article" date="2019" name="Int. J. Syst. Evol. Microbiol.">
        <title>The Global Catalogue of Microorganisms (GCM) 10K type strain sequencing project: providing services to taxonomists for standard genome sequencing and annotation.</title>
        <authorList>
            <consortium name="The Broad Institute Genomics Platform"/>
            <consortium name="The Broad Institute Genome Sequencing Center for Infectious Disease"/>
            <person name="Wu L."/>
            <person name="Ma J."/>
        </authorList>
    </citation>
    <scope>NUCLEOTIDE SEQUENCE [LARGE SCALE GENOMIC DNA]</scope>
    <source>
        <strain evidence="4">NBRC 113072</strain>
    </source>
</reference>
<evidence type="ECO:0000256" key="2">
    <source>
        <dbReference type="SAM" id="Phobius"/>
    </source>
</evidence>
<gene>
    <name evidence="3" type="ORF">GCM10025883_14700</name>
</gene>
<proteinExistence type="predicted"/>
<comment type="caution">
    <text evidence="3">The sequence shown here is derived from an EMBL/GenBank/DDBJ whole genome shotgun (WGS) entry which is preliminary data.</text>
</comment>
<dbReference type="Proteomes" id="UP001157126">
    <property type="component" value="Unassembled WGS sequence"/>
</dbReference>
<keyword evidence="4" id="KW-1185">Reference proteome</keyword>
<name>A0ABQ6INE3_9MICO</name>
<dbReference type="NCBIfam" id="NF040672">
    <property type="entry name" value="SCO2322_fam"/>
    <property type="match status" value="1"/>
</dbReference>
<keyword evidence="2" id="KW-0812">Transmembrane</keyword>
<feature type="region of interest" description="Disordered" evidence="1">
    <location>
        <begin position="176"/>
        <end position="212"/>
    </location>
</feature>
<accession>A0ABQ6INE3</accession>
<dbReference type="InterPro" id="IPR047703">
    <property type="entry name" value="SCO2322-like"/>
</dbReference>
<dbReference type="RefSeq" id="WP_284303341.1">
    <property type="nucleotide sequence ID" value="NZ_BSUO01000001.1"/>
</dbReference>
<protein>
    <recommendedName>
        <fullName evidence="5">MYXO-CTERM domain-containing protein</fullName>
    </recommendedName>
</protein>
<evidence type="ECO:0008006" key="5">
    <source>
        <dbReference type="Google" id="ProtNLM"/>
    </source>
</evidence>
<feature type="compositionally biased region" description="Low complexity" evidence="1">
    <location>
        <begin position="191"/>
        <end position="212"/>
    </location>
</feature>
<dbReference type="EMBL" id="BSUO01000001">
    <property type="protein sequence ID" value="GMA39425.1"/>
    <property type="molecule type" value="Genomic_DNA"/>
</dbReference>
<evidence type="ECO:0000256" key="1">
    <source>
        <dbReference type="SAM" id="MobiDB-lite"/>
    </source>
</evidence>
<keyword evidence="2" id="KW-0472">Membrane</keyword>
<sequence length="253" mass="25499">MTVPTRVSRVVRPSVVLLLTALFVVVAGGTAQASSYRFWGYYPLVNGAWTFATTGPAQTAPADGAVEGWRYAVAGMEEPRFPRATPTFEQICGATPAAEGKKRVGVLLDYGRQADAADGAAPPPEPRTACAVVATDASGADVLAAVASTRLEAGVTCGVDGYPASGCSEEVATPPAAAVAADEPVSPRTDSPAPSAPAAHPSGTGDAQAAATAQEADEGIAVSAWVLAGLVVAAVAAAVTISLRRRRQSPDRG</sequence>
<keyword evidence="2" id="KW-1133">Transmembrane helix</keyword>